<protein>
    <submittedName>
        <fullName evidence="1">Uncharacterized protein</fullName>
    </submittedName>
</protein>
<dbReference type="EMBL" id="CM046389">
    <property type="protein sequence ID" value="KAI8568884.1"/>
    <property type="molecule type" value="Genomic_DNA"/>
</dbReference>
<gene>
    <name evidence="1" type="ORF">RHMOL_Rhmol02G0235200</name>
</gene>
<name>A0ACC0PUZ4_RHOML</name>
<sequence length="81" mass="8414">MASITLNKNSGPGDKSALVPGGIRIGSPAMTTRGFTEQEFIATADFIHPGVLITLDAKLSVSGSKLQDFMKSAGSPEFSVD</sequence>
<evidence type="ECO:0000313" key="2">
    <source>
        <dbReference type="Proteomes" id="UP001062846"/>
    </source>
</evidence>
<comment type="caution">
    <text evidence="1">The sequence shown here is derived from an EMBL/GenBank/DDBJ whole genome shotgun (WGS) entry which is preliminary data.</text>
</comment>
<proteinExistence type="predicted"/>
<organism evidence="1 2">
    <name type="scientific">Rhododendron molle</name>
    <name type="common">Chinese azalea</name>
    <name type="synonym">Azalea mollis</name>
    <dbReference type="NCBI Taxonomy" id="49168"/>
    <lineage>
        <taxon>Eukaryota</taxon>
        <taxon>Viridiplantae</taxon>
        <taxon>Streptophyta</taxon>
        <taxon>Embryophyta</taxon>
        <taxon>Tracheophyta</taxon>
        <taxon>Spermatophyta</taxon>
        <taxon>Magnoliopsida</taxon>
        <taxon>eudicotyledons</taxon>
        <taxon>Gunneridae</taxon>
        <taxon>Pentapetalae</taxon>
        <taxon>asterids</taxon>
        <taxon>Ericales</taxon>
        <taxon>Ericaceae</taxon>
        <taxon>Ericoideae</taxon>
        <taxon>Rhodoreae</taxon>
        <taxon>Rhododendron</taxon>
    </lineage>
</organism>
<evidence type="ECO:0000313" key="1">
    <source>
        <dbReference type="EMBL" id="KAI8568884.1"/>
    </source>
</evidence>
<keyword evidence="2" id="KW-1185">Reference proteome</keyword>
<accession>A0ACC0PUZ4</accession>
<dbReference type="Proteomes" id="UP001062846">
    <property type="component" value="Chromosome 2"/>
</dbReference>
<reference evidence="1" key="1">
    <citation type="submission" date="2022-02" db="EMBL/GenBank/DDBJ databases">
        <title>Plant Genome Project.</title>
        <authorList>
            <person name="Zhang R.-G."/>
        </authorList>
    </citation>
    <scope>NUCLEOTIDE SEQUENCE</scope>
    <source>
        <strain evidence="1">AT1</strain>
    </source>
</reference>